<feature type="domain" description="Amidase" evidence="1">
    <location>
        <begin position="32"/>
        <end position="456"/>
    </location>
</feature>
<dbReference type="Gene3D" id="3.90.1300.10">
    <property type="entry name" value="Amidase signature (AS) domain"/>
    <property type="match status" value="1"/>
</dbReference>
<evidence type="ECO:0000313" key="3">
    <source>
        <dbReference type="Proteomes" id="UP000621454"/>
    </source>
</evidence>
<reference evidence="2" key="1">
    <citation type="journal article" date="2014" name="Int. J. Syst. Evol. Microbiol.">
        <title>Complete genome sequence of Corynebacterium casei LMG S-19264T (=DSM 44701T), isolated from a smear-ripened cheese.</title>
        <authorList>
            <consortium name="US DOE Joint Genome Institute (JGI-PGF)"/>
            <person name="Walter F."/>
            <person name="Albersmeier A."/>
            <person name="Kalinowski J."/>
            <person name="Ruckert C."/>
        </authorList>
    </citation>
    <scope>NUCLEOTIDE SEQUENCE</scope>
    <source>
        <strain evidence="2">CGMCC 1.12827</strain>
    </source>
</reference>
<dbReference type="SUPFAM" id="SSF75304">
    <property type="entry name" value="Amidase signature (AS) enzymes"/>
    <property type="match status" value="1"/>
</dbReference>
<name>A0A916WTX3_9ACTN</name>
<accession>A0A916WTX3</accession>
<evidence type="ECO:0000259" key="1">
    <source>
        <dbReference type="Pfam" id="PF01425"/>
    </source>
</evidence>
<dbReference type="PROSITE" id="PS00571">
    <property type="entry name" value="AMIDASES"/>
    <property type="match status" value="1"/>
</dbReference>
<comment type="caution">
    <text evidence="2">The sequence shown here is derived from an EMBL/GenBank/DDBJ whole genome shotgun (WGS) entry which is preliminary data.</text>
</comment>
<dbReference type="AlphaFoldDB" id="A0A916WTX3"/>
<keyword evidence="3" id="KW-1185">Reference proteome</keyword>
<reference evidence="2" key="2">
    <citation type="submission" date="2020-09" db="EMBL/GenBank/DDBJ databases">
        <authorList>
            <person name="Sun Q."/>
            <person name="Zhou Y."/>
        </authorList>
    </citation>
    <scope>NUCLEOTIDE SEQUENCE</scope>
    <source>
        <strain evidence="2">CGMCC 1.12827</strain>
    </source>
</reference>
<proteinExistence type="predicted"/>
<sequence length="477" mass="49879">MWGVSTMESEITSMGACEIAAAIRGGALSSREVVAAHLDRIDQINPVVNAIVTMDHEGALAAADAADRALSDGADIGPLHGVPVAYKDTHATAGMRTTSGSLLFADRIPDHDDETVRRIGAAGAIRVGKTNVPEMAAGSHTFNSVFGTTYNPFAQTKSAGGSSGGAAAALAARMIPLADGSDMGGSLRNPASFCNVVGLRPTPGVVPDPVGGLGFSPLGVRGPMGRSVDDVAVLLSVMSGGHRHDPLSVDRRSVDSDQAVEILGGLRVAWAPTLGGRIPVDPDVIKVLDPFVSALEGWHVGIEFDCPDLDLAEGAFRTLRAAEFDLELGALLDDHPEAFKADLAWNIRCGRELSARDVTAALRDLTTLHRIAADFFSDYDVLLAPVSQVVPFDADLTYPRTVDGVPQETYLDWMRASYLLTPLGIPAMSLPAGFTDDGLPVGIQILTAAHTERRLLSIARALEAISPAAGVAPNMTA</sequence>
<dbReference type="Pfam" id="PF01425">
    <property type="entry name" value="Amidase"/>
    <property type="match status" value="1"/>
</dbReference>
<dbReference type="InterPro" id="IPR023631">
    <property type="entry name" value="Amidase_dom"/>
</dbReference>
<dbReference type="EMBL" id="BMGC01000009">
    <property type="protein sequence ID" value="GGB29384.1"/>
    <property type="molecule type" value="Genomic_DNA"/>
</dbReference>
<dbReference type="GO" id="GO:0003824">
    <property type="term" value="F:catalytic activity"/>
    <property type="evidence" value="ECO:0007669"/>
    <property type="project" value="InterPro"/>
</dbReference>
<gene>
    <name evidence="2" type="ORF">GCM10011489_16880</name>
</gene>
<evidence type="ECO:0000313" key="2">
    <source>
        <dbReference type="EMBL" id="GGB29384.1"/>
    </source>
</evidence>
<dbReference type="PANTHER" id="PTHR11895">
    <property type="entry name" value="TRANSAMIDASE"/>
    <property type="match status" value="1"/>
</dbReference>
<organism evidence="2 3">
    <name type="scientific">Gordonia jinhuaensis</name>
    <dbReference type="NCBI Taxonomy" id="1517702"/>
    <lineage>
        <taxon>Bacteria</taxon>
        <taxon>Bacillati</taxon>
        <taxon>Actinomycetota</taxon>
        <taxon>Actinomycetes</taxon>
        <taxon>Mycobacteriales</taxon>
        <taxon>Gordoniaceae</taxon>
        <taxon>Gordonia</taxon>
    </lineage>
</organism>
<dbReference type="PANTHER" id="PTHR11895:SF76">
    <property type="entry name" value="INDOLEACETAMIDE HYDROLASE"/>
    <property type="match status" value="1"/>
</dbReference>
<protein>
    <submittedName>
        <fullName evidence="2">Amidase</fullName>
    </submittedName>
</protein>
<dbReference type="InterPro" id="IPR036928">
    <property type="entry name" value="AS_sf"/>
</dbReference>
<dbReference type="Proteomes" id="UP000621454">
    <property type="component" value="Unassembled WGS sequence"/>
</dbReference>
<dbReference type="InterPro" id="IPR020556">
    <property type="entry name" value="Amidase_CS"/>
</dbReference>
<dbReference type="InterPro" id="IPR000120">
    <property type="entry name" value="Amidase"/>
</dbReference>